<reference evidence="2 3" key="1">
    <citation type="submission" date="2020-08" db="EMBL/GenBank/DDBJ databases">
        <title>Genome public.</title>
        <authorList>
            <person name="Liu C."/>
            <person name="Sun Q."/>
        </authorList>
    </citation>
    <scope>NUCLEOTIDE SEQUENCE [LARGE SCALE GENOMIC DNA]</scope>
    <source>
        <strain evidence="2 3">NSJ-43</strain>
    </source>
</reference>
<accession>A0ABR7FXZ1</accession>
<dbReference type="InterPro" id="IPR002123">
    <property type="entry name" value="Plipid/glycerol_acylTrfase"/>
</dbReference>
<dbReference type="EMBL" id="JACOPD010000002">
    <property type="protein sequence ID" value="MBC5680060.1"/>
    <property type="molecule type" value="Genomic_DNA"/>
</dbReference>
<protein>
    <recommendedName>
        <fullName evidence="1">Phospholipid/glycerol acyltransferase domain-containing protein</fullName>
    </recommendedName>
</protein>
<comment type="caution">
    <text evidence="2">The sequence shown here is derived from an EMBL/GenBank/DDBJ whole genome shotgun (WGS) entry which is preliminary data.</text>
</comment>
<name>A0ABR7FXZ1_9FIRM</name>
<sequence length="264" mass="30944">MKVWFVVKKNRVIYYKDELSDEFSSAQIKPISIDENYIYDRKTKGKILHTFWYKIIARPLAYIFLKIKFGHKIINKEVLKGYSDKGIFIYGNHTNAAADAFIPSMVSFPKDTYVIVHPNNVSMPVLGKITPYLGAVPLPGNKEAFVNFTDIIGKRLEEKDSIVIYPEAHIWPYYTKIRPFKDMSFRYPAQYHAPVFCFTNVYRKRKLRKTPRMITYVDGPFIADSLIPIKEQKAYLRNKVYDAMTARSKNNNVEIIKYIRLENE</sequence>
<keyword evidence="3" id="KW-1185">Reference proteome</keyword>
<dbReference type="Proteomes" id="UP000628463">
    <property type="component" value="Unassembled WGS sequence"/>
</dbReference>
<gene>
    <name evidence="2" type="ORF">H8S01_03660</name>
</gene>
<dbReference type="Pfam" id="PF01553">
    <property type="entry name" value="Acyltransferase"/>
    <property type="match status" value="1"/>
</dbReference>
<evidence type="ECO:0000259" key="1">
    <source>
        <dbReference type="Pfam" id="PF01553"/>
    </source>
</evidence>
<evidence type="ECO:0000313" key="3">
    <source>
        <dbReference type="Proteomes" id="UP000628463"/>
    </source>
</evidence>
<organism evidence="2 3">
    <name type="scientific">Lachnospira hominis</name>
    <name type="common">ex Liu et al. 2021</name>
    <dbReference type="NCBI Taxonomy" id="2763051"/>
    <lineage>
        <taxon>Bacteria</taxon>
        <taxon>Bacillati</taxon>
        <taxon>Bacillota</taxon>
        <taxon>Clostridia</taxon>
        <taxon>Lachnospirales</taxon>
        <taxon>Lachnospiraceae</taxon>
        <taxon>Lachnospira</taxon>
    </lineage>
</organism>
<evidence type="ECO:0000313" key="2">
    <source>
        <dbReference type="EMBL" id="MBC5680060.1"/>
    </source>
</evidence>
<proteinExistence type="predicted"/>
<feature type="domain" description="Phospholipid/glycerol acyltransferase" evidence="1">
    <location>
        <begin position="84"/>
        <end position="195"/>
    </location>
</feature>